<keyword evidence="2" id="KW-1185">Reference proteome</keyword>
<organism evidence="1 2">
    <name type="scientific">Desulfobacca acetoxidans (strain ATCC 700848 / DSM 11109 / ASRB2)</name>
    <dbReference type="NCBI Taxonomy" id="880072"/>
    <lineage>
        <taxon>Bacteria</taxon>
        <taxon>Pseudomonadati</taxon>
        <taxon>Thermodesulfobacteriota</taxon>
        <taxon>Desulfobaccia</taxon>
        <taxon>Desulfobaccales</taxon>
        <taxon>Desulfobaccaceae</taxon>
        <taxon>Desulfobacca</taxon>
    </lineage>
</organism>
<dbReference type="EMBL" id="CP002629">
    <property type="protein sequence ID" value="AEB08350.1"/>
    <property type="molecule type" value="Genomic_DNA"/>
</dbReference>
<dbReference type="Proteomes" id="UP000000483">
    <property type="component" value="Chromosome"/>
</dbReference>
<gene>
    <name evidence="1" type="ordered locus">Desac_0463</name>
</gene>
<name>F2NF10_DESAR</name>
<dbReference type="OrthoDB" id="5457538at2"/>
<evidence type="ECO:0000313" key="1">
    <source>
        <dbReference type="EMBL" id="AEB08350.1"/>
    </source>
</evidence>
<evidence type="ECO:0000313" key="2">
    <source>
        <dbReference type="Proteomes" id="UP000000483"/>
    </source>
</evidence>
<reference evidence="1 2" key="1">
    <citation type="journal article" date="2011" name="Stand. Genomic Sci.">
        <title>Complete genome sequence of the acetate-degrading sulfate reducer Desulfobacca acetoxidans type strain (ASRB2).</title>
        <authorList>
            <person name="Goker M."/>
            <person name="Teshima H."/>
            <person name="Lapidus A."/>
            <person name="Nolan M."/>
            <person name="Lucas S."/>
            <person name="Hammon N."/>
            <person name="Deshpande S."/>
            <person name="Cheng J.F."/>
            <person name="Tapia R."/>
            <person name="Han C."/>
            <person name="Goodwin L."/>
            <person name="Pitluck S."/>
            <person name="Huntemann M."/>
            <person name="Liolios K."/>
            <person name="Ivanova N."/>
            <person name="Pagani I."/>
            <person name="Mavromatis K."/>
            <person name="Ovchinikova G."/>
            <person name="Pati A."/>
            <person name="Chen A."/>
            <person name="Palaniappan K."/>
            <person name="Land M."/>
            <person name="Hauser L."/>
            <person name="Brambilla E.M."/>
            <person name="Rohde M."/>
            <person name="Spring S."/>
            <person name="Detter J.C."/>
            <person name="Woyke T."/>
            <person name="Bristow J."/>
            <person name="Eisen J.A."/>
            <person name="Markowitz V."/>
            <person name="Hugenholtz P."/>
            <person name="Kyrpides N.C."/>
            <person name="Klenk H.P."/>
        </authorList>
    </citation>
    <scope>NUCLEOTIDE SEQUENCE [LARGE SCALE GENOMIC DNA]</scope>
    <source>
        <strain evidence="2">ATCC 700848 / DSM 11109 / ASRB2</strain>
    </source>
</reference>
<dbReference type="HOGENOM" id="CLU_188983_0_0_7"/>
<dbReference type="RefSeq" id="WP_013705463.1">
    <property type="nucleotide sequence ID" value="NC_015388.1"/>
</dbReference>
<sequence length="89" mass="10384">MIQKTVEDLAATVLSLDEDGLAKQLKHYKKIMEDFSPTPEWEKAVIAFFLINGVRVKNNLMDAQSRRNNLFQFSQPDPHRQQTRLRVVK</sequence>
<accession>F2NF10</accession>
<protein>
    <submittedName>
        <fullName evidence="1">Putative cytoplasmic protein</fullName>
    </submittedName>
</protein>
<reference evidence="2" key="2">
    <citation type="submission" date="2011-03" db="EMBL/GenBank/DDBJ databases">
        <title>The complete genome of Desulfobacca acetoxidans DSM 11109.</title>
        <authorList>
            <consortium name="US DOE Joint Genome Institute (JGI-PGF)"/>
            <person name="Lucas S."/>
            <person name="Copeland A."/>
            <person name="Lapidus A."/>
            <person name="Bruce D."/>
            <person name="Goodwin L."/>
            <person name="Pitluck S."/>
            <person name="Peters L."/>
            <person name="Kyrpides N."/>
            <person name="Mavromatis K."/>
            <person name="Ivanova N."/>
            <person name="Ovchinnikova G."/>
            <person name="Teshima H."/>
            <person name="Detter J.C."/>
            <person name="Han C."/>
            <person name="Land M."/>
            <person name="Hauser L."/>
            <person name="Markowitz V."/>
            <person name="Cheng J.-F."/>
            <person name="Hugenholtz P."/>
            <person name="Woyke T."/>
            <person name="Wu D."/>
            <person name="Spring S."/>
            <person name="Schueler E."/>
            <person name="Brambilla E."/>
            <person name="Klenk H.-P."/>
            <person name="Eisen J.A."/>
        </authorList>
    </citation>
    <scope>NUCLEOTIDE SEQUENCE [LARGE SCALE GENOMIC DNA]</scope>
    <source>
        <strain evidence="2">ATCC 700848 / DSM 11109 / ASRB2</strain>
    </source>
</reference>
<dbReference type="KEGG" id="dao:Desac_0463"/>
<proteinExistence type="predicted"/>
<dbReference type="AlphaFoldDB" id="F2NF10"/>